<dbReference type="GO" id="GO:0016020">
    <property type="term" value="C:membrane"/>
    <property type="evidence" value="ECO:0007669"/>
    <property type="project" value="UniProtKB-SubCell"/>
</dbReference>
<gene>
    <name evidence="9" type="ORF">B0T23DRAFT_54813</name>
</gene>
<dbReference type="Pfam" id="PF07690">
    <property type="entry name" value="MFS_1"/>
    <property type="match status" value="1"/>
</dbReference>
<comment type="subcellular location">
    <subcellularLocation>
        <location evidence="1">Membrane</location>
        <topology evidence="1">Multi-pass membrane protein</topology>
    </subcellularLocation>
</comment>
<feature type="domain" description="Major facilitator superfamily (MFS) profile" evidence="8">
    <location>
        <begin position="52"/>
        <end position="472"/>
    </location>
</feature>
<dbReference type="GeneID" id="87879054"/>
<dbReference type="PANTHER" id="PTHR43791:SF16">
    <property type="entry name" value="TRANSPORTER, PUTATIVE (AFU_ORTHOLOGUE AFUA_3G01840)-RELATED"/>
    <property type="match status" value="1"/>
</dbReference>
<protein>
    <submittedName>
        <fullName evidence="9">Major facilitator superfamily domain-containing protein</fullName>
    </submittedName>
</protein>
<accession>A0AAJ0MLJ3</accession>
<dbReference type="InterPro" id="IPR011701">
    <property type="entry name" value="MFS"/>
</dbReference>
<evidence type="ECO:0000256" key="1">
    <source>
        <dbReference type="ARBA" id="ARBA00004141"/>
    </source>
</evidence>
<evidence type="ECO:0000256" key="6">
    <source>
        <dbReference type="ARBA" id="ARBA00037968"/>
    </source>
</evidence>
<comment type="caution">
    <text evidence="9">The sequence shown here is derived from an EMBL/GenBank/DDBJ whole genome shotgun (WGS) entry which is preliminary data.</text>
</comment>
<keyword evidence="3 7" id="KW-0812">Transmembrane</keyword>
<feature type="transmembrane region" description="Helical" evidence="7">
    <location>
        <begin position="181"/>
        <end position="200"/>
    </location>
</feature>
<dbReference type="FunFam" id="1.20.1250.20:FF:000064">
    <property type="entry name" value="MFS allantoate transporter"/>
    <property type="match status" value="1"/>
</dbReference>
<keyword evidence="10" id="KW-1185">Reference proteome</keyword>
<feature type="transmembrane region" description="Helical" evidence="7">
    <location>
        <begin position="348"/>
        <end position="368"/>
    </location>
</feature>
<feature type="transmembrane region" description="Helical" evidence="7">
    <location>
        <begin position="413"/>
        <end position="431"/>
    </location>
</feature>
<dbReference type="EMBL" id="JAULSX010000013">
    <property type="protein sequence ID" value="KAK3484787.1"/>
    <property type="molecule type" value="Genomic_DNA"/>
</dbReference>
<feature type="transmembrane region" description="Helical" evidence="7">
    <location>
        <begin position="90"/>
        <end position="112"/>
    </location>
</feature>
<reference evidence="9 10" key="1">
    <citation type="journal article" date="2023" name="Mol. Phylogenet. Evol.">
        <title>Genome-scale phylogeny and comparative genomics of the fungal order Sordariales.</title>
        <authorList>
            <person name="Hensen N."/>
            <person name="Bonometti L."/>
            <person name="Westerberg I."/>
            <person name="Brannstrom I.O."/>
            <person name="Guillou S."/>
            <person name="Cros-Aarteil S."/>
            <person name="Calhoun S."/>
            <person name="Haridas S."/>
            <person name="Kuo A."/>
            <person name="Mondo S."/>
            <person name="Pangilinan J."/>
            <person name="Riley R."/>
            <person name="LaButti K."/>
            <person name="Andreopoulos B."/>
            <person name="Lipzen A."/>
            <person name="Chen C."/>
            <person name="Yan M."/>
            <person name="Daum C."/>
            <person name="Ng V."/>
            <person name="Clum A."/>
            <person name="Steindorff A."/>
            <person name="Ohm R.A."/>
            <person name="Martin F."/>
            <person name="Silar P."/>
            <person name="Natvig D.O."/>
            <person name="Lalanne C."/>
            <person name="Gautier V."/>
            <person name="Ament-Velasquez S.L."/>
            <person name="Kruys A."/>
            <person name="Hutchinson M.I."/>
            <person name="Powell A.J."/>
            <person name="Barry K."/>
            <person name="Miller A.N."/>
            <person name="Grigoriev I.V."/>
            <person name="Debuchy R."/>
            <person name="Gladieux P."/>
            <person name="Hiltunen Thoren M."/>
            <person name="Johannesson H."/>
        </authorList>
    </citation>
    <scope>NUCLEOTIDE SEQUENCE [LARGE SCALE GENOMIC DNA]</scope>
    <source>
        <strain evidence="9 10">FGSC 10403</strain>
    </source>
</reference>
<evidence type="ECO:0000256" key="3">
    <source>
        <dbReference type="ARBA" id="ARBA00022692"/>
    </source>
</evidence>
<feature type="transmembrane region" description="Helical" evidence="7">
    <location>
        <begin position="148"/>
        <end position="169"/>
    </location>
</feature>
<evidence type="ECO:0000256" key="5">
    <source>
        <dbReference type="ARBA" id="ARBA00023136"/>
    </source>
</evidence>
<evidence type="ECO:0000256" key="7">
    <source>
        <dbReference type="SAM" id="Phobius"/>
    </source>
</evidence>
<name>A0AAJ0MLJ3_9PEZI</name>
<dbReference type="FunFam" id="1.20.1250.20:FF:000295">
    <property type="entry name" value="Unplaced genomic scaffold supercont1.7, whole genome shotgun sequence"/>
    <property type="match status" value="1"/>
</dbReference>
<dbReference type="Proteomes" id="UP001285908">
    <property type="component" value="Unassembled WGS sequence"/>
</dbReference>
<dbReference type="PROSITE" id="PS50850">
    <property type="entry name" value="MFS"/>
    <property type="match status" value="1"/>
</dbReference>
<feature type="transmembrane region" description="Helical" evidence="7">
    <location>
        <begin position="212"/>
        <end position="230"/>
    </location>
</feature>
<dbReference type="RefSeq" id="XP_062687841.1">
    <property type="nucleotide sequence ID" value="XM_062841432.1"/>
</dbReference>
<keyword evidence="2" id="KW-0813">Transport</keyword>
<evidence type="ECO:0000259" key="8">
    <source>
        <dbReference type="PROSITE" id="PS50850"/>
    </source>
</evidence>
<comment type="similarity">
    <text evidence="6">Belongs to the major facilitator superfamily. Allantoate permease family.</text>
</comment>
<dbReference type="SUPFAM" id="SSF103473">
    <property type="entry name" value="MFS general substrate transporter"/>
    <property type="match status" value="1"/>
</dbReference>
<proteinExistence type="inferred from homology"/>
<dbReference type="InterPro" id="IPR036259">
    <property type="entry name" value="MFS_trans_sf"/>
</dbReference>
<organism evidence="9 10">
    <name type="scientific">Neurospora hispaniola</name>
    <dbReference type="NCBI Taxonomy" id="588809"/>
    <lineage>
        <taxon>Eukaryota</taxon>
        <taxon>Fungi</taxon>
        <taxon>Dikarya</taxon>
        <taxon>Ascomycota</taxon>
        <taxon>Pezizomycotina</taxon>
        <taxon>Sordariomycetes</taxon>
        <taxon>Sordariomycetidae</taxon>
        <taxon>Sordariales</taxon>
        <taxon>Sordariaceae</taxon>
        <taxon>Neurospora</taxon>
    </lineage>
</organism>
<feature type="transmembrane region" description="Helical" evidence="7">
    <location>
        <begin position="321"/>
        <end position="341"/>
    </location>
</feature>
<keyword evidence="4 7" id="KW-1133">Transmembrane helix</keyword>
<feature type="transmembrane region" description="Helical" evidence="7">
    <location>
        <begin position="380"/>
        <end position="401"/>
    </location>
</feature>
<evidence type="ECO:0000256" key="2">
    <source>
        <dbReference type="ARBA" id="ARBA00022448"/>
    </source>
</evidence>
<evidence type="ECO:0000256" key="4">
    <source>
        <dbReference type="ARBA" id="ARBA00022989"/>
    </source>
</evidence>
<evidence type="ECO:0000313" key="10">
    <source>
        <dbReference type="Proteomes" id="UP001285908"/>
    </source>
</evidence>
<feature type="transmembrane region" description="Helical" evidence="7">
    <location>
        <begin position="447"/>
        <end position="467"/>
    </location>
</feature>
<dbReference type="GO" id="GO:0022857">
    <property type="term" value="F:transmembrane transporter activity"/>
    <property type="evidence" value="ECO:0007669"/>
    <property type="project" value="InterPro"/>
</dbReference>
<dbReference type="Gene3D" id="1.20.1250.20">
    <property type="entry name" value="MFS general substrate transporter like domains"/>
    <property type="match status" value="2"/>
</dbReference>
<keyword evidence="5 7" id="KW-0472">Membrane</keyword>
<dbReference type="AlphaFoldDB" id="A0AAJ0MLJ3"/>
<sequence>MADGGVGVLAHKASGDLEDIEDGPQVTETENQRVTLTEEDNRRILRKTDLTILPILAWVYFLQILDKTVLGYGAIFGLREDAHLQGNQYSLIGSIAPIAQLAWQPFSSILIIKVPHRILMSVLVLGWGIAQCLTPLCKTFSALLAVRFFLGLFEAGCLPLFSVITAHWYRRSEQPVRVAGWYGTNGLATIFAAALSFGLAKIHSHVLASWQIIFLFTGLMTVVTVPFIYWKLDNNVHSARFLTAEEKLKAIERLRANNNGTSDGEAHKFKWAQVGEVFLDIKTYLFIAMSLANNLGAQVVNTFGPLILSGLGFDNHKTTLLNIPFGAVQYVVILGVAWTSVKLRSGKGFALLIILLPILAGISMLYVLPRDKSHIAPLLVGYYFLAFIFGCNTLVVSWILANTAGSTKSSIMMSLFNAASSAGNIIGPLLFDTADAPAYTPGLKATLGVYSMMAAVVLLQLGNLVLLNKMQEKKRVANGKPAKLHDASMDKKFNAAGAAQAQEGDIGSRAFLDLTDRQNDEFIYVY</sequence>
<dbReference type="PANTHER" id="PTHR43791">
    <property type="entry name" value="PERMEASE-RELATED"/>
    <property type="match status" value="1"/>
</dbReference>
<dbReference type="InterPro" id="IPR020846">
    <property type="entry name" value="MFS_dom"/>
</dbReference>
<evidence type="ECO:0000313" key="9">
    <source>
        <dbReference type="EMBL" id="KAK3484787.1"/>
    </source>
</evidence>
<feature type="transmembrane region" description="Helical" evidence="7">
    <location>
        <begin position="55"/>
        <end position="78"/>
    </location>
</feature>